<protein>
    <submittedName>
        <fullName evidence="1">Uncharacterized protein</fullName>
    </submittedName>
</protein>
<proteinExistence type="predicted"/>
<evidence type="ECO:0000313" key="2">
    <source>
        <dbReference type="Proteomes" id="UP001302321"/>
    </source>
</evidence>
<accession>A0AAN6VXJ4</accession>
<evidence type="ECO:0000313" key="1">
    <source>
        <dbReference type="EMBL" id="KAK4171644.1"/>
    </source>
</evidence>
<organism evidence="1 2">
    <name type="scientific">Triangularia setosa</name>
    <dbReference type="NCBI Taxonomy" id="2587417"/>
    <lineage>
        <taxon>Eukaryota</taxon>
        <taxon>Fungi</taxon>
        <taxon>Dikarya</taxon>
        <taxon>Ascomycota</taxon>
        <taxon>Pezizomycotina</taxon>
        <taxon>Sordariomycetes</taxon>
        <taxon>Sordariomycetidae</taxon>
        <taxon>Sordariales</taxon>
        <taxon>Podosporaceae</taxon>
        <taxon>Triangularia</taxon>
    </lineage>
</organism>
<comment type="caution">
    <text evidence="1">The sequence shown here is derived from an EMBL/GenBank/DDBJ whole genome shotgun (WGS) entry which is preliminary data.</text>
</comment>
<reference evidence="1" key="2">
    <citation type="submission" date="2023-05" db="EMBL/GenBank/DDBJ databases">
        <authorList>
            <consortium name="Lawrence Berkeley National Laboratory"/>
            <person name="Steindorff A."/>
            <person name="Hensen N."/>
            <person name="Bonometti L."/>
            <person name="Westerberg I."/>
            <person name="Brannstrom I.O."/>
            <person name="Guillou S."/>
            <person name="Cros-Aarteil S."/>
            <person name="Calhoun S."/>
            <person name="Haridas S."/>
            <person name="Kuo A."/>
            <person name="Mondo S."/>
            <person name="Pangilinan J."/>
            <person name="Riley R."/>
            <person name="Labutti K."/>
            <person name="Andreopoulos B."/>
            <person name="Lipzen A."/>
            <person name="Chen C."/>
            <person name="Yanf M."/>
            <person name="Daum C."/>
            <person name="Ng V."/>
            <person name="Clum A."/>
            <person name="Ohm R."/>
            <person name="Martin F."/>
            <person name="Silar P."/>
            <person name="Natvig D."/>
            <person name="Lalanne C."/>
            <person name="Gautier V."/>
            <person name="Ament-Velasquez S.L."/>
            <person name="Kruys A."/>
            <person name="Hutchinson M.I."/>
            <person name="Powell A.J."/>
            <person name="Barry K."/>
            <person name="Miller A.N."/>
            <person name="Grigoriev I.V."/>
            <person name="Debuchy R."/>
            <person name="Gladieux P."/>
            <person name="Thoren M.H."/>
            <person name="Johannesson H."/>
        </authorList>
    </citation>
    <scope>NUCLEOTIDE SEQUENCE</scope>
    <source>
        <strain evidence="1">CBS 892.96</strain>
    </source>
</reference>
<dbReference type="InterPro" id="IPR009836">
    <property type="entry name" value="GRDP-like"/>
</dbReference>
<dbReference type="AlphaFoldDB" id="A0AAN6VXJ4"/>
<keyword evidence="2" id="KW-1185">Reference proteome</keyword>
<dbReference type="Pfam" id="PF07173">
    <property type="entry name" value="GRDP-like"/>
    <property type="match status" value="1"/>
</dbReference>
<dbReference type="PANTHER" id="PTHR34365:SF7">
    <property type="entry name" value="GLYCINE-RICH DOMAIN-CONTAINING PROTEIN 1"/>
    <property type="match status" value="1"/>
</dbReference>
<reference evidence="1" key="1">
    <citation type="journal article" date="2023" name="Mol. Phylogenet. Evol.">
        <title>Genome-scale phylogeny and comparative genomics of the fungal order Sordariales.</title>
        <authorList>
            <person name="Hensen N."/>
            <person name="Bonometti L."/>
            <person name="Westerberg I."/>
            <person name="Brannstrom I.O."/>
            <person name="Guillou S."/>
            <person name="Cros-Aarteil S."/>
            <person name="Calhoun S."/>
            <person name="Haridas S."/>
            <person name="Kuo A."/>
            <person name="Mondo S."/>
            <person name="Pangilinan J."/>
            <person name="Riley R."/>
            <person name="LaButti K."/>
            <person name="Andreopoulos B."/>
            <person name="Lipzen A."/>
            <person name="Chen C."/>
            <person name="Yan M."/>
            <person name="Daum C."/>
            <person name="Ng V."/>
            <person name="Clum A."/>
            <person name="Steindorff A."/>
            <person name="Ohm R.A."/>
            <person name="Martin F."/>
            <person name="Silar P."/>
            <person name="Natvig D.O."/>
            <person name="Lalanne C."/>
            <person name="Gautier V."/>
            <person name="Ament-Velasquez S.L."/>
            <person name="Kruys A."/>
            <person name="Hutchinson M.I."/>
            <person name="Powell A.J."/>
            <person name="Barry K."/>
            <person name="Miller A.N."/>
            <person name="Grigoriev I.V."/>
            <person name="Debuchy R."/>
            <person name="Gladieux P."/>
            <person name="Hiltunen Thoren M."/>
            <person name="Johannesson H."/>
        </authorList>
    </citation>
    <scope>NUCLEOTIDE SEQUENCE</scope>
    <source>
        <strain evidence="1">CBS 892.96</strain>
    </source>
</reference>
<dbReference type="EMBL" id="MU866528">
    <property type="protein sequence ID" value="KAK4171644.1"/>
    <property type="molecule type" value="Genomic_DNA"/>
</dbReference>
<dbReference type="PANTHER" id="PTHR34365">
    <property type="entry name" value="ENOLASE (DUF1399)"/>
    <property type="match status" value="1"/>
</dbReference>
<dbReference type="Proteomes" id="UP001302321">
    <property type="component" value="Unassembled WGS sequence"/>
</dbReference>
<sequence length="489" mass="55522">MTLICRRTQEVLHSGGRAVLRGYISNTAATPYPPARKTTDEPVIPEPAVFEQDDTTNSAPAARLPTVAECAIHLELLETLFVLRERILRSEEIDKTMGINRRRETKTGHNGDTKTFKDTTFESRRQDKWTRFIEFAVVRFLDWRTRLASQSQNGDKFTLPPLDIIMVWHTFLLNPLLFNKHCRTEKLYQLPLPWQIIHESINNRDWSFAPKAKADSDLISLFDLFSTWDSYLSGQPDNLKSLLRISSVGVDMFKTRTTKTDTTINTGTSKSRSIFAALSAIINDLPATNPIRIHAEMFISLDANLATELKAAVIRQTSFIDKMHSHLWIRSPSIQGTLTRCISRYSQFLLLMKRSPGKLMVPTLDIDLAWHTHQCAAWGYVQETKRRVGRFVNHDDSIGKGQLDTGSGETRRLWRLRFGGEYQICGCWDCEMLVSEIEKELNSRSGGDGGAETGGVDMQAVAQRVDSQVRFYRAVEAARRRGGALPMKQ</sequence>
<name>A0AAN6VXJ4_9PEZI</name>
<gene>
    <name evidence="1" type="ORF">QBC36DRAFT_339591</name>
</gene>